<protein>
    <submittedName>
        <fullName evidence="2">Uncharacterized protein</fullName>
    </submittedName>
</protein>
<organism evidence="2 3">
    <name type="scientific">Streptomyces klenkii</name>
    <dbReference type="NCBI Taxonomy" id="1420899"/>
    <lineage>
        <taxon>Bacteria</taxon>
        <taxon>Bacillati</taxon>
        <taxon>Actinomycetota</taxon>
        <taxon>Actinomycetes</taxon>
        <taxon>Kitasatosporales</taxon>
        <taxon>Streptomycetaceae</taxon>
        <taxon>Streptomyces</taxon>
    </lineage>
</organism>
<evidence type="ECO:0000313" key="3">
    <source>
        <dbReference type="Proteomes" id="UP000270343"/>
    </source>
</evidence>
<name>A0A3B0AM10_9ACTN</name>
<accession>A0A3B0AM10</accession>
<feature type="region of interest" description="Disordered" evidence="1">
    <location>
        <begin position="1"/>
        <end position="22"/>
    </location>
</feature>
<sequence length="84" mass="8790">MGLSLTGAEPSTTGDLGGPSDWGRLTAQAGKTEILQKDAFLREVWAELAVAAGTEGAYRFAEQGALLWVRPDAFAVGQARAVLV</sequence>
<evidence type="ECO:0000313" key="2">
    <source>
        <dbReference type="EMBL" id="RKN61371.1"/>
    </source>
</evidence>
<proteinExistence type="predicted"/>
<dbReference type="RefSeq" id="WP_120759506.1">
    <property type="nucleotide sequence ID" value="NZ_RBAM01000025.1"/>
</dbReference>
<comment type="caution">
    <text evidence="2">The sequence shown here is derived from an EMBL/GenBank/DDBJ whole genome shotgun (WGS) entry which is preliminary data.</text>
</comment>
<keyword evidence="3" id="KW-1185">Reference proteome</keyword>
<dbReference type="AlphaFoldDB" id="A0A3B0AM10"/>
<gene>
    <name evidence="2" type="ORF">D7231_32305</name>
</gene>
<dbReference type="EMBL" id="RBAM01000025">
    <property type="protein sequence ID" value="RKN61371.1"/>
    <property type="molecule type" value="Genomic_DNA"/>
</dbReference>
<dbReference type="Proteomes" id="UP000270343">
    <property type="component" value="Unassembled WGS sequence"/>
</dbReference>
<reference evidence="2 3" key="1">
    <citation type="journal article" date="2015" name="Antonie Van Leeuwenhoek">
        <title>Streptomyces klenkii sp. nov., isolated from deep marine sediment.</title>
        <authorList>
            <person name="Veyisoglu A."/>
            <person name="Sahin N."/>
        </authorList>
    </citation>
    <scope>NUCLEOTIDE SEQUENCE [LARGE SCALE GENOMIC DNA]</scope>
    <source>
        <strain evidence="2 3">KCTC 29202</strain>
    </source>
</reference>
<evidence type="ECO:0000256" key="1">
    <source>
        <dbReference type="SAM" id="MobiDB-lite"/>
    </source>
</evidence>